<keyword evidence="1 9" id="KW-0963">Cytoplasm</keyword>
<dbReference type="HAMAP" id="MF_00336">
    <property type="entry name" value="BioD"/>
    <property type="match status" value="1"/>
</dbReference>
<comment type="cofactor">
    <cofactor evidence="9">
        <name>Mg(2+)</name>
        <dbReference type="ChEBI" id="CHEBI:18420"/>
    </cofactor>
</comment>
<feature type="binding site" evidence="9">
    <location>
        <begin position="96"/>
        <end position="99"/>
    </location>
    <ligand>
        <name>ATP</name>
        <dbReference type="ChEBI" id="CHEBI:30616"/>
    </ligand>
</feature>
<accession>A0A1M5SIY2</accession>
<keyword evidence="11" id="KW-1185">Reference proteome</keyword>
<dbReference type="GO" id="GO:0005829">
    <property type="term" value="C:cytosol"/>
    <property type="evidence" value="ECO:0007669"/>
    <property type="project" value="TreeGrafter"/>
</dbReference>
<keyword evidence="5 9" id="KW-0093">Biotin biosynthesis</keyword>
<dbReference type="GO" id="GO:0005524">
    <property type="term" value="F:ATP binding"/>
    <property type="evidence" value="ECO:0007669"/>
    <property type="project" value="UniProtKB-UniRule"/>
</dbReference>
<dbReference type="CDD" id="cd03109">
    <property type="entry name" value="DTBS"/>
    <property type="match status" value="1"/>
</dbReference>
<evidence type="ECO:0000313" key="11">
    <source>
        <dbReference type="Proteomes" id="UP000184212"/>
    </source>
</evidence>
<feature type="binding site" evidence="9">
    <location>
        <begin position="11"/>
        <end position="16"/>
    </location>
    <ligand>
        <name>ATP</name>
        <dbReference type="ChEBI" id="CHEBI:30616"/>
    </ligand>
</feature>
<comment type="caution">
    <text evidence="9">Lacks conserved residue(s) required for the propagation of feature annotation.</text>
</comment>
<organism evidence="10 11">
    <name type="scientific">Chryseolinea serpens</name>
    <dbReference type="NCBI Taxonomy" id="947013"/>
    <lineage>
        <taxon>Bacteria</taxon>
        <taxon>Pseudomonadati</taxon>
        <taxon>Bacteroidota</taxon>
        <taxon>Cytophagia</taxon>
        <taxon>Cytophagales</taxon>
        <taxon>Fulvivirgaceae</taxon>
        <taxon>Chryseolinea</taxon>
    </lineage>
</organism>
<dbReference type="GO" id="GO:0000287">
    <property type="term" value="F:magnesium ion binding"/>
    <property type="evidence" value="ECO:0007669"/>
    <property type="project" value="UniProtKB-UniRule"/>
</dbReference>
<feature type="binding site" evidence="9">
    <location>
        <position position="96"/>
    </location>
    <ligand>
        <name>Mg(2+)</name>
        <dbReference type="ChEBI" id="CHEBI:18420"/>
    </ligand>
</feature>
<evidence type="ECO:0000256" key="3">
    <source>
        <dbReference type="ARBA" id="ARBA00022723"/>
    </source>
</evidence>
<comment type="subcellular location">
    <subcellularLocation>
        <location evidence="9">Cytoplasm</location>
    </subcellularLocation>
</comment>
<dbReference type="PIRSF" id="PIRSF006755">
    <property type="entry name" value="DTB_synth"/>
    <property type="match status" value="1"/>
</dbReference>
<feature type="binding site" evidence="9">
    <location>
        <position position="40"/>
    </location>
    <ligand>
        <name>Mg(2+)</name>
        <dbReference type="ChEBI" id="CHEBI:18420"/>
    </ligand>
</feature>
<dbReference type="OrthoDB" id="9802097at2"/>
<reference evidence="10 11" key="1">
    <citation type="submission" date="2016-11" db="EMBL/GenBank/DDBJ databases">
        <authorList>
            <person name="Jaros S."/>
            <person name="Januszkiewicz K."/>
            <person name="Wedrychowicz H."/>
        </authorList>
    </citation>
    <scope>NUCLEOTIDE SEQUENCE [LARGE SCALE GENOMIC DNA]</scope>
    <source>
        <strain evidence="10 11">DSM 24574</strain>
    </source>
</reference>
<dbReference type="InterPro" id="IPR027417">
    <property type="entry name" value="P-loop_NTPase"/>
</dbReference>
<keyword evidence="4 9" id="KW-0547">Nucleotide-binding</keyword>
<dbReference type="PANTHER" id="PTHR43210:SF2">
    <property type="entry name" value="ATP-DEPENDENT DETHIOBIOTIN SYNTHETASE BIOD 2"/>
    <property type="match status" value="1"/>
</dbReference>
<evidence type="ECO:0000256" key="9">
    <source>
        <dbReference type="HAMAP-Rule" id="MF_00336"/>
    </source>
</evidence>
<evidence type="ECO:0000313" key="10">
    <source>
        <dbReference type="EMBL" id="SHH38425.1"/>
    </source>
</evidence>
<dbReference type="GO" id="GO:0009102">
    <property type="term" value="P:biotin biosynthetic process"/>
    <property type="evidence" value="ECO:0007669"/>
    <property type="project" value="UniProtKB-UniRule"/>
</dbReference>
<dbReference type="Proteomes" id="UP000184212">
    <property type="component" value="Unassembled WGS sequence"/>
</dbReference>
<evidence type="ECO:0000256" key="1">
    <source>
        <dbReference type="ARBA" id="ARBA00022490"/>
    </source>
</evidence>
<evidence type="ECO:0000256" key="8">
    <source>
        <dbReference type="ARBA" id="ARBA00047386"/>
    </source>
</evidence>
<evidence type="ECO:0000256" key="2">
    <source>
        <dbReference type="ARBA" id="ARBA00022598"/>
    </source>
</evidence>
<dbReference type="EC" id="6.3.3.3" evidence="9"/>
<dbReference type="STRING" id="947013.SAMN04488109_3957"/>
<proteinExistence type="inferred from homology"/>
<dbReference type="InterPro" id="IPR004472">
    <property type="entry name" value="DTB_synth_BioD"/>
</dbReference>
<dbReference type="NCBIfam" id="TIGR00347">
    <property type="entry name" value="bioD"/>
    <property type="match status" value="1"/>
</dbReference>
<gene>
    <name evidence="9" type="primary">bioD</name>
    <name evidence="10" type="ORF">SAMN04488109_3957</name>
</gene>
<dbReference type="Pfam" id="PF13500">
    <property type="entry name" value="AAA_26"/>
    <property type="match status" value="1"/>
</dbReference>
<comment type="pathway">
    <text evidence="9">Cofactor biosynthesis; biotin biosynthesis; biotin from 7,8-diaminononanoate: step 1/2.</text>
</comment>
<keyword evidence="2 9" id="KW-0436">Ligase</keyword>
<dbReference type="RefSeq" id="WP_073137216.1">
    <property type="nucleotide sequence ID" value="NZ_FQWQ01000002.1"/>
</dbReference>
<dbReference type="AlphaFoldDB" id="A0A1M5SIY2"/>
<comment type="subunit">
    <text evidence="9">Homodimer.</text>
</comment>
<comment type="catalytic activity">
    <reaction evidence="9">
        <text>(7R,8S)-7,8-diammoniononanoate + CO2 + ATP = (4R,5S)-dethiobiotin + ADP + phosphate + 3 H(+)</text>
        <dbReference type="Rhea" id="RHEA:15805"/>
        <dbReference type="ChEBI" id="CHEBI:15378"/>
        <dbReference type="ChEBI" id="CHEBI:16526"/>
        <dbReference type="ChEBI" id="CHEBI:30616"/>
        <dbReference type="ChEBI" id="CHEBI:43474"/>
        <dbReference type="ChEBI" id="CHEBI:149469"/>
        <dbReference type="ChEBI" id="CHEBI:149473"/>
        <dbReference type="ChEBI" id="CHEBI:456216"/>
        <dbReference type="EC" id="6.3.3.3"/>
    </reaction>
</comment>
<name>A0A1M5SIY2_9BACT</name>
<dbReference type="Gene3D" id="3.40.50.300">
    <property type="entry name" value="P-loop containing nucleotide triphosphate hydrolases"/>
    <property type="match status" value="1"/>
</dbReference>
<protein>
    <recommendedName>
        <fullName evidence="9">ATP-dependent dethiobiotin synthetase BioD</fullName>
        <ecNumber evidence="9">6.3.3.3</ecNumber>
    </recommendedName>
    <alternativeName>
        <fullName evidence="9">DTB synthetase</fullName>
        <shortName evidence="9">DTBS</shortName>
    </alternativeName>
    <alternativeName>
        <fullName evidence="9">Dethiobiotin synthase</fullName>
    </alternativeName>
</protein>
<dbReference type="SUPFAM" id="SSF52540">
    <property type="entry name" value="P-loop containing nucleoside triphosphate hydrolases"/>
    <property type="match status" value="1"/>
</dbReference>
<sequence length="202" mass="22145">MNYFVTGIDTDSGKTLVSALLCEALEADYWKPVQAGLPKDSDTVKSLLSNKKTVIHPEAYLLHTPASPHAAARIDGVNITLEHFTLPATDNRLVIEGAGGCLVPLNDRDFVIDLAARFRSEIILVADLYLGSINHTLLTCEALAARKLPVKGIIFNGESNPESERIILQHSGLRCLLRIAKENRIDPTTLSKYSDQLRSTLL</sequence>
<evidence type="ECO:0000256" key="4">
    <source>
        <dbReference type="ARBA" id="ARBA00022741"/>
    </source>
</evidence>
<dbReference type="EMBL" id="FQWQ01000002">
    <property type="protein sequence ID" value="SHH38425.1"/>
    <property type="molecule type" value="Genomic_DNA"/>
</dbReference>
<feature type="active site" evidence="9">
    <location>
        <position position="31"/>
    </location>
</feature>
<keyword evidence="3 9" id="KW-0479">Metal-binding</keyword>
<feature type="binding site" evidence="9">
    <location>
        <position position="15"/>
    </location>
    <ligand>
        <name>Mg(2+)</name>
        <dbReference type="ChEBI" id="CHEBI:18420"/>
    </ligand>
</feature>
<dbReference type="GO" id="GO:0004141">
    <property type="term" value="F:dethiobiotin synthase activity"/>
    <property type="evidence" value="ECO:0007669"/>
    <property type="project" value="UniProtKB-UniRule"/>
</dbReference>
<dbReference type="PANTHER" id="PTHR43210">
    <property type="entry name" value="DETHIOBIOTIN SYNTHETASE"/>
    <property type="match status" value="1"/>
</dbReference>
<keyword evidence="7 9" id="KW-0460">Magnesium</keyword>
<evidence type="ECO:0000256" key="7">
    <source>
        <dbReference type="ARBA" id="ARBA00022842"/>
    </source>
</evidence>
<evidence type="ECO:0000256" key="6">
    <source>
        <dbReference type="ARBA" id="ARBA00022840"/>
    </source>
</evidence>
<feature type="binding site" evidence="9">
    <location>
        <position position="40"/>
    </location>
    <ligand>
        <name>ATP</name>
        <dbReference type="ChEBI" id="CHEBI:30616"/>
    </ligand>
</feature>
<evidence type="ECO:0000256" key="5">
    <source>
        <dbReference type="ARBA" id="ARBA00022756"/>
    </source>
</evidence>
<comment type="similarity">
    <text evidence="9">Belongs to the dethiobiotin synthetase family.</text>
</comment>
<dbReference type="UniPathway" id="UPA00078">
    <property type="reaction ID" value="UER00161"/>
</dbReference>
<comment type="catalytic activity">
    <reaction evidence="8">
        <text>(7R,8S)-8-amino-7-(carboxyamino)nonanoate + ATP = (4R,5S)-dethiobiotin + ADP + phosphate + H(+)</text>
        <dbReference type="Rhea" id="RHEA:63684"/>
        <dbReference type="ChEBI" id="CHEBI:15378"/>
        <dbReference type="ChEBI" id="CHEBI:30616"/>
        <dbReference type="ChEBI" id="CHEBI:43474"/>
        <dbReference type="ChEBI" id="CHEBI:149470"/>
        <dbReference type="ChEBI" id="CHEBI:149473"/>
        <dbReference type="ChEBI" id="CHEBI:456216"/>
    </reaction>
</comment>
<keyword evidence="6 9" id="KW-0067">ATP-binding</keyword>
<comment type="function">
    <text evidence="9">Catalyzes a mechanistically unusual reaction, the ATP-dependent insertion of CO2 between the N7 and N8 nitrogen atoms of 7,8-diaminopelargonic acid (DAPA, also called 7,8-diammoniononanoate) to form a ureido ring.</text>
</comment>